<gene>
    <name evidence="3" type="ORF">J421_4759</name>
</gene>
<dbReference type="PANTHER" id="PTHR30383">
    <property type="entry name" value="THIOESTERASE 1/PROTEASE 1/LYSOPHOSPHOLIPASE L1"/>
    <property type="match status" value="1"/>
</dbReference>
<dbReference type="InterPro" id="IPR013830">
    <property type="entry name" value="SGNH_hydro"/>
</dbReference>
<dbReference type="PANTHER" id="PTHR30383:SF5">
    <property type="entry name" value="SGNH HYDROLASE-TYPE ESTERASE DOMAIN-CONTAINING PROTEIN"/>
    <property type="match status" value="1"/>
</dbReference>
<accession>W0RMM4</accession>
<dbReference type="Pfam" id="PF13472">
    <property type="entry name" value="Lipase_GDSL_2"/>
    <property type="match status" value="1"/>
</dbReference>
<evidence type="ECO:0000259" key="2">
    <source>
        <dbReference type="Pfam" id="PF13472"/>
    </source>
</evidence>
<dbReference type="Gene3D" id="3.40.50.1110">
    <property type="entry name" value="SGNH hydrolase"/>
    <property type="match status" value="1"/>
</dbReference>
<dbReference type="InterPro" id="IPR036514">
    <property type="entry name" value="SGNH_hydro_sf"/>
</dbReference>
<dbReference type="Proteomes" id="UP000019151">
    <property type="component" value="Plasmid 1"/>
</dbReference>
<protein>
    <recommendedName>
        <fullName evidence="2">SGNH hydrolase-type esterase domain-containing protein</fullName>
    </recommendedName>
</protein>
<dbReference type="CDD" id="cd04502">
    <property type="entry name" value="SGNH_hydrolase_like_7"/>
    <property type="match status" value="1"/>
</dbReference>
<dbReference type="SUPFAM" id="SSF52266">
    <property type="entry name" value="SGNH hydrolase"/>
    <property type="match status" value="1"/>
</dbReference>
<evidence type="ECO:0000313" key="3">
    <source>
        <dbReference type="EMBL" id="AHG92294.1"/>
    </source>
</evidence>
<dbReference type="AlphaFoldDB" id="W0RMM4"/>
<dbReference type="GO" id="GO:0004622">
    <property type="term" value="F:phosphatidylcholine lysophospholipase activity"/>
    <property type="evidence" value="ECO:0007669"/>
    <property type="project" value="TreeGrafter"/>
</dbReference>
<organism evidence="3 4">
    <name type="scientific">Gemmatirosa kalamazoonensis</name>
    <dbReference type="NCBI Taxonomy" id="861299"/>
    <lineage>
        <taxon>Bacteria</taxon>
        <taxon>Pseudomonadati</taxon>
        <taxon>Gemmatimonadota</taxon>
        <taxon>Gemmatimonadia</taxon>
        <taxon>Gemmatimonadales</taxon>
        <taxon>Gemmatimonadaceae</taxon>
        <taxon>Gemmatirosa</taxon>
    </lineage>
</organism>
<keyword evidence="1" id="KW-0732">Signal</keyword>
<evidence type="ECO:0000313" key="4">
    <source>
        <dbReference type="Proteomes" id="UP000019151"/>
    </source>
</evidence>
<feature type="signal peptide" evidence="1">
    <location>
        <begin position="1"/>
        <end position="28"/>
    </location>
</feature>
<name>W0RMM4_9BACT</name>
<feature type="chain" id="PRO_5004795179" description="SGNH hydrolase-type esterase domain-containing protein" evidence="1">
    <location>
        <begin position="29"/>
        <end position="226"/>
    </location>
</feature>
<dbReference type="RefSeq" id="WP_025413641.1">
    <property type="nucleotide sequence ID" value="NZ_CP007129.1"/>
</dbReference>
<dbReference type="InterPro" id="IPR051532">
    <property type="entry name" value="Ester_Hydrolysis_Enzymes"/>
</dbReference>
<evidence type="ECO:0000256" key="1">
    <source>
        <dbReference type="SAM" id="SignalP"/>
    </source>
</evidence>
<keyword evidence="3" id="KW-0614">Plasmid</keyword>
<dbReference type="OrthoDB" id="9790057at2"/>
<geneLocation type="plasmid" evidence="3 4">
    <name>1</name>
</geneLocation>
<dbReference type="HOGENOM" id="CLU_051989_4_0_0"/>
<dbReference type="KEGG" id="gba:J421_4759"/>
<sequence length="226" mass="25409">MRRRSLRLATALVLAAVVRHLPAQPARADTGRFESEIRAFEAHDRETPPPQNAVLFVGSSTIRMWCTLDRDFPALRVVNRGFGGSEMSDLLFYAPRVVLPYRPRTIVLYEGDNDLAAGKTPADVRDAFRRFTALVRERLPDTRLVYVSIKPSLAREKLLPQIRAANAMLRDDARRDGRIVYVDLFAPMLRADGKPRPELFGGDGLHMNSAGYALWRATLLPVLGTR</sequence>
<proteinExistence type="predicted"/>
<reference evidence="3 4" key="1">
    <citation type="journal article" date="2014" name="Genome Announc.">
        <title>Genome Sequence and Methylome of Soil Bacterium Gemmatirosa kalamazoonensis KBS708T, a Member of the Rarely Cultivated Gemmatimonadetes Phylum.</title>
        <authorList>
            <person name="Debruyn J.M."/>
            <person name="Radosevich M."/>
            <person name="Wommack K.E."/>
            <person name="Polson S.W."/>
            <person name="Hauser L.J."/>
            <person name="Fawaz M.N."/>
            <person name="Korlach J."/>
            <person name="Tsai Y.C."/>
        </authorList>
    </citation>
    <scope>NUCLEOTIDE SEQUENCE [LARGE SCALE GENOMIC DNA]</scope>
    <source>
        <strain evidence="3 4">KBS708</strain>
        <plasmid evidence="4">Plasmid 1</plasmid>
    </source>
</reference>
<dbReference type="EMBL" id="CP007129">
    <property type="protein sequence ID" value="AHG92294.1"/>
    <property type="molecule type" value="Genomic_DNA"/>
</dbReference>
<feature type="domain" description="SGNH hydrolase-type esterase" evidence="2">
    <location>
        <begin position="68"/>
        <end position="214"/>
    </location>
</feature>
<dbReference type="PATRIC" id="fig|861299.3.peg.4810"/>
<dbReference type="InParanoid" id="W0RMM4"/>
<keyword evidence="4" id="KW-1185">Reference proteome</keyword>